<evidence type="ECO:0000313" key="1">
    <source>
        <dbReference type="EMBL" id="PZO09948.1"/>
    </source>
</evidence>
<dbReference type="EMBL" id="QBMC01000235">
    <property type="protein sequence ID" value="PZO09948.1"/>
    <property type="molecule type" value="Genomic_DNA"/>
</dbReference>
<organism evidence="1 2">
    <name type="scientific">Leptolyngbya foveolarum</name>
    <dbReference type="NCBI Taxonomy" id="47253"/>
    <lineage>
        <taxon>Bacteria</taxon>
        <taxon>Bacillati</taxon>
        <taxon>Cyanobacteriota</taxon>
        <taxon>Cyanophyceae</taxon>
        <taxon>Leptolyngbyales</taxon>
        <taxon>Leptolyngbyaceae</taxon>
        <taxon>Leptolyngbya group</taxon>
        <taxon>Leptolyngbya</taxon>
    </lineage>
</organism>
<comment type="caution">
    <text evidence="1">The sequence shown here is derived from an EMBL/GenBank/DDBJ whole genome shotgun (WGS) entry which is preliminary data.</text>
</comment>
<name>A0A2W4VSN7_9CYAN</name>
<reference evidence="1 2" key="2">
    <citation type="submission" date="2018-06" db="EMBL/GenBank/DDBJ databases">
        <title>Metagenomic assembly of (sub)arctic Cyanobacteria and their associated microbiome from non-axenic cultures.</title>
        <authorList>
            <person name="Baurain D."/>
        </authorList>
    </citation>
    <scope>NUCLEOTIDE SEQUENCE [LARGE SCALE GENOMIC DNA]</scope>
    <source>
        <strain evidence="1">ULC129bin1</strain>
    </source>
</reference>
<reference evidence="2" key="1">
    <citation type="submission" date="2018-04" db="EMBL/GenBank/DDBJ databases">
        <authorList>
            <person name="Cornet L."/>
        </authorList>
    </citation>
    <scope>NUCLEOTIDE SEQUENCE [LARGE SCALE GENOMIC DNA]</scope>
</reference>
<dbReference type="AlphaFoldDB" id="A0A2W4VSN7"/>
<gene>
    <name evidence="1" type="ORF">DCF25_21200</name>
</gene>
<evidence type="ECO:0000313" key="2">
    <source>
        <dbReference type="Proteomes" id="UP000249354"/>
    </source>
</evidence>
<proteinExistence type="predicted"/>
<protein>
    <recommendedName>
        <fullName evidence="3">DUF2281 domain-containing protein</fullName>
    </recommendedName>
</protein>
<sequence length="94" mass="10401">MTPSDIRQKLHQQIDQLPSDFLLLAVEFLEFLKSRNSSGKTSSAPSSMLEAEANEPILTGSTGSDLLRFAGTWQGDDFEECLEAAYETRSPAEF</sequence>
<evidence type="ECO:0008006" key="3">
    <source>
        <dbReference type="Google" id="ProtNLM"/>
    </source>
</evidence>
<accession>A0A2W4VSN7</accession>
<dbReference type="Proteomes" id="UP000249354">
    <property type="component" value="Unassembled WGS sequence"/>
</dbReference>